<name>A0A8S4BDC3_9TELE</name>
<dbReference type="PANTHER" id="PTHR46746">
    <property type="entry name" value="KILLER CELL LECTIN-LIKE RECEPTOR SUBFAMILY F MEMBER 2"/>
    <property type="match status" value="1"/>
</dbReference>
<feature type="domain" description="C-type lectin" evidence="5">
    <location>
        <begin position="79"/>
        <end position="196"/>
    </location>
</feature>
<dbReference type="EMBL" id="CAJRST010014446">
    <property type="protein sequence ID" value="CAG5929222.1"/>
    <property type="molecule type" value="Genomic_DNA"/>
</dbReference>
<evidence type="ECO:0000256" key="4">
    <source>
        <dbReference type="SAM" id="MobiDB-lite"/>
    </source>
</evidence>
<proteinExistence type="predicted"/>
<evidence type="ECO:0000313" key="7">
    <source>
        <dbReference type="Proteomes" id="UP000677803"/>
    </source>
</evidence>
<dbReference type="Gene3D" id="3.10.100.10">
    <property type="entry name" value="Mannose-Binding Protein A, subunit A"/>
    <property type="match status" value="1"/>
</dbReference>
<evidence type="ECO:0000259" key="5">
    <source>
        <dbReference type="PROSITE" id="PS50041"/>
    </source>
</evidence>
<keyword evidence="7" id="KW-1185">Reference proteome</keyword>
<dbReference type="InterPro" id="IPR016187">
    <property type="entry name" value="CTDL_fold"/>
</dbReference>
<dbReference type="SMART" id="SM00034">
    <property type="entry name" value="CLECT"/>
    <property type="match status" value="1"/>
</dbReference>
<gene>
    <name evidence="6" type="ORF">MMEN_LOCUS12861</name>
</gene>
<evidence type="ECO:0000256" key="2">
    <source>
        <dbReference type="ARBA" id="ARBA00022734"/>
    </source>
</evidence>
<dbReference type="CDD" id="cd03593">
    <property type="entry name" value="CLECT_NK_receptors_like"/>
    <property type="match status" value="1"/>
</dbReference>
<evidence type="ECO:0000256" key="3">
    <source>
        <dbReference type="ARBA" id="ARBA00023157"/>
    </source>
</evidence>
<dbReference type="PANTHER" id="PTHR46746:SF9">
    <property type="entry name" value="CD209 ANTIGEN-LIKE PROTEIN C-LIKE"/>
    <property type="match status" value="1"/>
</dbReference>
<sequence length="199" mass="22716">MSQDTCGTAGKGADVCTDSSLSHQENGQRDQPAGGEAVGNSVSSTERLPAQLQRCQREMQQMLTRDPRCRRCPDGWRSWGGHCYFFSPGLDQNRPWNESSAFCRQHNSSLAVIRDPAEMDFLQGVMRNFSSFPFLWVGLTDDQEEGRWLWWDGTDVQHYMPLMVHWDTDYRDCADLRGEGSVFAAECEEYGPWVCKRES</sequence>
<keyword evidence="3" id="KW-1015">Disulfide bond</keyword>
<keyword evidence="2" id="KW-0430">Lectin</keyword>
<reference evidence="6" key="1">
    <citation type="submission" date="2021-05" db="EMBL/GenBank/DDBJ databases">
        <authorList>
            <person name="Tigano A."/>
        </authorList>
    </citation>
    <scope>NUCLEOTIDE SEQUENCE</scope>
</reference>
<dbReference type="GO" id="GO:0016020">
    <property type="term" value="C:membrane"/>
    <property type="evidence" value="ECO:0007669"/>
    <property type="project" value="UniProtKB-SubCell"/>
</dbReference>
<comment type="subcellular location">
    <subcellularLocation>
        <location evidence="1">Membrane</location>
        <topology evidence="1">Single-pass membrane protein</topology>
    </subcellularLocation>
</comment>
<dbReference type="OrthoDB" id="6133475at2759"/>
<dbReference type="InterPro" id="IPR033992">
    <property type="entry name" value="NKR-like_CTLD"/>
</dbReference>
<comment type="caution">
    <text evidence="6">The sequence shown here is derived from an EMBL/GenBank/DDBJ whole genome shotgun (WGS) entry which is preliminary data.</text>
</comment>
<organism evidence="6 7">
    <name type="scientific">Menidia menidia</name>
    <name type="common">Atlantic silverside</name>
    <dbReference type="NCBI Taxonomy" id="238744"/>
    <lineage>
        <taxon>Eukaryota</taxon>
        <taxon>Metazoa</taxon>
        <taxon>Chordata</taxon>
        <taxon>Craniata</taxon>
        <taxon>Vertebrata</taxon>
        <taxon>Euteleostomi</taxon>
        <taxon>Actinopterygii</taxon>
        <taxon>Neopterygii</taxon>
        <taxon>Teleostei</taxon>
        <taxon>Neoteleostei</taxon>
        <taxon>Acanthomorphata</taxon>
        <taxon>Ovalentaria</taxon>
        <taxon>Atherinomorphae</taxon>
        <taxon>Atheriniformes</taxon>
        <taxon>Atherinopsidae</taxon>
        <taxon>Menidiinae</taxon>
        <taxon>Menidia</taxon>
    </lineage>
</organism>
<dbReference type="SUPFAM" id="SSF56436">
    <property type="entry name" value="C-type lectin-like"/>
    <property type="match status" value="1"/>
</dbReference>
<dbReference type="InterPro" id="IPR016186">
    <property type="entry name" value="C-type_lectin-like/link_sf"/>
</dbReference>
<dbReference type="Proteomes" id="UP000677803">
    <property type="component" value="Unassembled WGS sequence"/>
</dbReference>
<dbReference type="AlphaFoldDB" id="A0A8S4BDC3"/>
<dbReference type="InterPro" id="IPR051379">
    <property type="entry name" value="C-type_Lectin_Receptor_IMM"/>
</dbReference>
<accession>A0A8S4BDC3</accession>
<evidence type="ECO:0000313" key="6">
    <source>
        <dbReference type="EMBL" id="CAG5929222.1"/>
    </source>
</evidence>
<dbReference type="Pfam" id="PF00059">
    <property type="entry name" value="Lectin_C"/>
    <property type="match status" value="1"/>
</dbReference>
<dbReference type="GO" id="GO:0030246">
    <property type="term" value="F:carbohydrate binding"/>
    <property type="evidence" value="ECO:0007669"/>
    <property type="project" value="UniProtKB-KW"/>
</dbReference>
<dbReference type="InterPro" id="IPR001304">
    <property type="entry name" value="C-type_lectin-like"/>
</dbReference>
<dbReference type="PROSITE" id="PS50041">
    <property type="entry name" value="C_TYPE_LECTIN_2"/>
    <property type="match status" value="1"/>
</dbReference>
<evidence type="ECO:0000256" key="1">
    <source>
        <dbReference type="ARBA" id="ARBA00004167"/>
    </source>
</evidence>
<feature type="region of interest" description="Disordered" evidence="4">
    <location>
        <begin position="1"/>
        <end position="46"/>
    </location>
</feature>
<protein>
    <submittedName>
        <fullName evidence="6">(Atlantic silverside) hypothetical protein</fullName>
    </submittedName>
</protein>